<feature type="region of interest" description="Disordered" evidence="1">
    <location>
        <begin position="1"/>
        <end position="26"/>
    </location>
</feature>
<sequence>QVHHLSGSQRGSQNKFTKPNSDFTKTSSHIHNFRFYRFINRDSQNKFTKKYKQVHKRRTGGLLLIMCQLLFYHTNA</sequence>
<evidence type="ECO:0000256" key="1">
    <source>
        <dbReference type="SAM" id="MobiDB-lite"/>
    </source>
</evidence>
<dbReference type="EMBL" id="NCVQ01000001">
    <property type="protein sequence ID" value="PWZ52944.1"/>
    <property type="molecule type" value="Genomic_DNA"/>
</dbReference>
<gene>
    <name evidence="2" type="ORF">Zm00014a_016613</name>
</gene>
<dbReference type="Proteomes" id="UP000251960">
    <property type="component" value="Chromosome 1"/>
</dbReference>
<organism evidence="2">
    <name type="scientific">Zea mays</name>
    <name type="common">Maize</name>
    <dbReference type="NCBI Taxonomy" id="4577"/>
    <lineage>
        <taxon>Eukaryota</taxon>
        <taxon>Viridiplantae</taxon>
        <taxon>Streptophyta</taxon>
        <taxon>Embryophyta</taxon>
        <taxon>Tracheophyta</taxon>
        <taxon>Spermatophyta</taxon>
        <taxon>Magnoliopsida</taxon>
        <taxon>Liliopsida</taxon>
        <taxon>Poales</taxon>
        <taxon>Poaceae</taxon>
        <taxon>PACMAD clade</taxon>
        <taxon>Panicoideae</taxon>
        <taxon>Andropogonodae</taxon>
        <taxon>Andropogoneae</taxon>
        <taxon>Tripsacinae</taxon>
        <taxon>Zea</taxon>
    </lineage>
</organism>
<accession>A0A317Y5I2</accession>
<name>A0A317Y5I2_MAIZE</name>
<reference evidence="2" key="1">
    <citation type="journal article" date="2018" name="Nat. Genet.">
        <title>Extensive intraspecific gene order and gene structural variations between Mo17 and other maize genomes.</title>
        <authorList>
            <person name="Sun S."/>
            <person name="Zhou Y."/>
            <person name="Chen J."/>
            <person name="Shi J."/>
            <person name="Zhao H."/>
            <person name="Zhao H."/>
            <person name="Song W."/>
            <person name="Zhang M."/>
            <person name="Cui Y."/>
            <person name="Dong X."/>
            <person name="Liu H."/>
            <person name="Ma X."/>
            <person name="Jiao Y."/>
            <person name="Wang B."/>
            <person name="Wei X."/>
            <person name="Stein J.C."/>
            <person name="Glaubitz J.C."/>
            <person name="Lu F."/>
            <person name="Yu G."/>
            <person name="Liang C."/>
            <person name="Fengler K."/>
            <person name="Li B."/>
            <person name="Rafalski A."/>
            <person name="Schnable P.S."/>
            <person name="Ware D.H."/>
            <person name="Buckler E.S."/>
            <person name="Lai J."/>
        </authorList>
    </citation>
    <scope>NUCLEOTIDE SEQUENCE [LARGE SCALE GENOMIC DNA]</scope>
    <source>
        <tissue evidence="2">Seedling</tissue>
    </source>
</reference>
<feature type="non-terminal residue" evidence="2">
    <location>
        <position position="1"/>
    </location>
</feature>
<comment type="caution">
    <text evidence="2">The sequence shown here is derived from an EMBL/GenBank/DDBJ whole genome shotgun (WGS) entry which is preliminary data.</text>
</comment>
<proteinExistence type="predicted"/>
<protein>
    <submittedName>
        <fullName evidence="2">Uncharacterized protein</fullName>
    </submittedName>
</protein>
<dbReference type="AlphaFoldDB" id="A0A317Y5I2"/>
<evidence type="ECO:0000313" key="2">
    <source>
        <dbReference type="EMBL" id="PWZ52944.1"/>
    </source>
</evidence>